<evidence type="ECO:0000256" key="1">
    <source>
        <dbReference type="SAM" id="SignalP"/>
    </source>
</evidence>
<name>A0ABY6N2N1_9ALTE</name>
<dbReference type="RefSeq" id="WP_265047857.1">
    <property type="nucleotide sequence ID" value="NZ_CP100390.1"/>
</dbReference>
<sequence>MLKSSLIIFIIMPLSLLSMTQTATAQTSTINITTFDQAAPRLSVSEMVMREIYSRLNIELQLSKHPGNRALSLADEGRVDGDLIRTTAVEDITHNLIRIPTPIAQIKHVVYTKKERSFEVKGWGSLKPYKIGIIRGVKIIEERSKSLHPAIISSPKSLYKMLYLERINAAVFTELDGLFTLKALNLHHEIIKLSPPLEITPGYHYLHRKHAVLIEKLSTLMQEMEASGELQALIEKSENMIIDSLP</sequence>
<protein>
    <submittedName>
        <fullName evidence="2">Transporter substrate-binding domain-containing protein</fullName>
    </submittedName>
</protein>
<feature type="signal peptide" evidence="1">
    <location>
        <begin position="1"/>
        <end position="25"/>
    </location>
</feature>
<accession>A0ABY6N2N1</accession>
<evidence type="ECO:0000313" key="3">
    <source>
        <dbReference type="Proteomes" id="UP001163739"/>
    </source>
</evidence>
<dbReference type="Gene3D" id="3.40.190.10">
    <property type="entry name" value="Periplasmic binding protein-like II"/>
    <property type="match status" value="2"/>
</dbReference>
<feature type="chain" id="PRO_5046368847" evidence="1">
    <location>
        <begin position="26"/>
        <end position="246"/>
    </location>
</feature>
<keyword evidence="3" id="KW-1185">Reference proteome</keyword>
<organism evidence="2 3">
    <name type="scientific">Alkalimarinus alittae</name>
    <dbReference type="NCBI Taxonomy" id="2961619"/>
    <lineage>
        <taxon>Bacteria</taxon>
        <taxon>Pseudomonadati</taxon>
        <taxon>Pseudomonadota</taxon>
        <taxon>Gammaproteobacteria</taxon>
        <taxon>Alteromonadales</taxon>
        <taxon>Alteromonadaceae</taxon>
        <taxon>Alkalimarinus</taxon>
    </lineage>
</organism>
<dbReference type="EMBL" id="CP100390">
    <property type="protein sequence ID" value="UZE96372.1"/>
    <property type="molecule type" value="Genomic_DNA"/>
</dbReference>
<evidence type="ECO:0000313" key="2">
    <source>
        <dbReference type="EMBL" id="UZE96372.1"/>
    </source>
</evidence>
<gene>
    <name evidence="2" type="ORF">NKI27_01095</name>
</gene>
<dbReference type="SUPFAM" id="SSF53850">
    <property type="entry name" value="Periplasmic binding protein-like II"/>
    <property type="match status" value="1"/>
</dbReference>
<reference evidence="2" key="1">
    <citation type="submission" date="2022-06" db="EMBL/GenBank/DDBJ databases">
        <title>Alkalimarinus sp. nov., isolated from gut of a Alitta virens.</title>
        <authorList>
            <person name="Yang A.I."/>
            <person name="Shin N.-R."/>
        </authorList>
    </citation>
    <scope>NUCLEOTIDE SEQUENCE</scope>
    <source>
        <strain evidence="2">A2M4</strain>
    </source>
</reference>
<dbReference type="Proteomes" id="UP001163739">
    <property type="component" value="Chromosome"/>
</dbReference>
<keyword evidence="1" id="KW-0732">Signal</keyword>
<proteinExistence type="predicted"/>